<organism evidence="1 2">
    <name type="scientific">Fusarium tricinctum</name>
    <dbReference type="NCBI Taxonomy" id="61284"/>
    <lineage>
        <taxon>Eukaryota</taxon>
        <taxon>Fungi</taxon>
        <taxon>Dikarya</taxon>
        <taxon>Ascomycota</taxon>
        <taxon>Pezizomycotina</taxon>
        <taxon>Sordariomycetes</taxon>
        <taxon>Hypocreomycetidae</taxon>
        <taxon>Hypocreales</taxon>
        <taxon>Nectriaceae</taxon>
        <taxon>Fusarium</taxon>
        <taxon>Fusarium tricinctum species complex</taxon>
    </lineage>
</organism>
<protein>
    <submittedName>
        <fullName evidence="1">Uncharacterized protein</fullName>
    </submittedName>
</protein>
<gene>
    <name evidence="1" type="ORF">BKA59DRAFT_235387</name>
</gene>
<reference evidence="1" key="1">
    <citation type="journal article" date="2021" name="Nat. Commun.">
        <title>Genetic determinants of endophytism in the Arabidopsis root mycobiome.</title>
        <authorList>
            <person name="Mesny F."/>
            <person name="Miyauchi S."/>
            <person name="Thiergart T."/>
            <person name="Pickel B."/>
            <person name="Atanasova L."/>
            <person name="Karlsson M."/>
            <person name="Huettel B."/>
            <person name="Barry K.W."/>
            <person name="Haridas S."/>
            <person name="Chen C."/>
            <person name="Bauer D."/>
            <person name="Andreopoulos W."/>
            <person name="Pangilinan J."/>
            <person name="LaButti K."/>
            <person name="Riley R."/>
            <person name="Lipzen A."/>
            <person name="Clum A."/>
            <person name="Drula E."/>
            <person name="Henrissat B."/>
            <person name="Kohler A."/>
            <person name="Grigoriev I.V."/>
            <person name="Martin F.M."/>
            <person name="Hacquard S."/>
        </authorList>
    </citation>
    <scope>NUCLEOTIDE SEQUENCE</scope>
    <source>
        <strain evidence="1">MPI-SDFR-AT-0068</strain>
    </source>
</reference>
<accession>A0A8K0RQL8</accession>
<dbReference type="AlphaFoldDB" id="A0A8K0RQL8"/>
<comment type="caution">
    <text evidence="1">The sequence shown here is derived from an EMBL/GenBank/DDBJ whole genome shotgun (WGS) entry which is preliminary data.</text>
</comment>
<dbReference type="OrthoDB" id="5001157at2759"/>
<dbReference type="EMBL" id="JAGPXF010000006">
    <property type="protein sequence ID" value="KAH7238036.1"/>
    <property type="molecule type" value="Genomic_DNA"/>
</dbReference>
<sequence length="93" mass="10878">MLTTAVASIRQLASHECEHCHVSYLTSESKRRTIAYTISRSRIFNMREYEMLKFPAWQQRTTTMLAEAMLDPCSRPYEVFYDTEGNFGLRCLS</sequence>
<evidence type="ECO:0000313" key="2">
    <source>
        <dbReference type="Proteomes" id="UP000813427"/>
    </source>
</evidence>
<name>A0A8K0RQL8_9HYPO</name>
<evidence type="ECO:0000313" key="1">
    <source>
        <dbReference type="EMBL" id="KAH7238036.1"/>
    </source>
</evidence>
<keyword evidence="2" id="KW-1185">Reference proteome</keyword>
<proteinExistence type="predicted"/>
<dbReference type="Proteomes" id="UP000813427">
    <property type="component" value="Unassembled WGS sequence"/>
</dbReference>